<evidence type="ECO:0000313" key="2">
    <source>
        <dbReference type="EnsemblPlants" id="Pp3c11_10980V3.1"/>
    </source>
</evidence>
<gene>
    <name evidence="1" type="ORF">PHYPA_014881</name>
</gene>
<dbReference type="CDD" id="cd09272">
    <property type="entry name" value="RNase_HI_RT_Ty1"/>
    <property type="match status" value="1"/>
</dbReference>
<sequence length="130" mass="15194">MTDLRDVALYLGVQFIRTPNAIFLMQKSYCLQVLKEFDMLECSPATIILRSSATICNPVYHEQLKHIELWVHFVRENVLTGIVDILYTQTSDQIADLFTMPLGEQRFTKLQDELRIKNLNLLKSNYDRLI</sequence>
<evidence type="ECO:0000313" key="1">
    <source>
        <dbReference type="EMBL" id="PNR45110.1"/>
    </source>
</evidence>
<organism evidence="1">
    <name type="scientific">Physcomitrium patens</name>
    <name type="common">Spreading-leaved earth moss</name>
    <name type="synonym">Physcomitrella patens</name>
    <dbReference type="NCBI Taxonomy" id="3218"/>
    <lineage>
        <taxon>Eukaryota</taxon>
        <taxon>Viridiplantae</taxon>
        <taxon>Streptophyta</taxon>
        <taxon>Embryophyta</taxon>
        <taxon>Bryophyta</taxon>
        <taxon>Bryophytina</taxon>
        <taxon>Bryopsida</taxon>
        <taxon>Funariidae</taxon>
        <taxon>Funariales</taxon>
        <taxon>Funariaceae</taxon>
        <taxon>Physcomitrium</taxon>
    </lineage>
</organism>
<evidence type="ECO:0000313" key="3">
    <source>
        <dbReference type="Proteomes" id="UP000006727"/>
    </source>
</evidence>
<dbReference type="Proteomes" id="UP000006727">
    <property type="component" value="Chromosome 11"/>
</dbReference>
<dbReference type="EMBL" id="ABEU02000011">
    <property type="protein sequence ID" value="PNR45110.1"/>
    <property type="molecule type" value="Genomic_DNA"/>
</dbReference>
<dbReference type="STRING" id="3218.A0A2K1JUB2"/>
<dbReference type="AlphaFoldDB" id="A0A2K1JUB2"/>
<dbReference type="Gramene" id="Pp3c11_10980V3.1">
    <property type="protein sequence ID" value="Pp3c11_10980V3.1"/>
    <property type="gene ID" value="Pp3c11_10980"/>
</dbReference>
<dbReference type="InParanoid" id="A0A2K1JUB2"/>
<protein>
    <recommendedName>
        <fullName evidence="4">Reverse transcriptase Ty1/copia-type domain-containing protein</fullName>
    </recommendedName>
</protein>
<reference evidence="1 3" key="2">
    <citation type="journal article" date="2018" name="Plant J.">
        <title>The Physcomitrella patens chromosome-scale assembly reveals moss genome structure and evolution.</title>
        <authorList>
            <person name="Lang D."/>
            <person name="Ullrich K.K."/>
            <person name="Murat F."/>
            <person name="Fuchs J."/>
            <person name="Jenkins J."/>
            <person name="Haas F.B."/>
            <person name="Piednoel M."/>
            <person name="Gundlach H."/>
            <person name="Van Bel M."/>
            <person name="Meyberg R."/>
            <person name="Vives C."/>
            <person name="Morata J."/>
            <person name="Symeonidi A."/>
            <person name="Hiss M."/>
            <person name="Muchero W."/>
            <person name="Kamisugi Y."/>
            <person name="Saleh O."/>
            <person name="Blanc G."/>
            <person name="Decker E.L."/>
            <person name="van Gessel N."/>
            <person name="Grimwood J."/>
            <person name="Hayes R.D."/>
            <person name="Graham S.W."/>
            <person name="Gunter L.E."/>
            <person name="McDaniel S.F."/>
            <person name="Hoernstein S.N.W."/>
            <person name="Larsson A."/>
            <person name="Li F.W."/>
            <person name="Perroud P.F."/>
            <person name="Phillips J."/>
            <person name="Ranjan P."/>
            <person name="Rokshar D.S."/>
            <person name="Rothfels C.J."/>
            <person name="Schneider L."/>
            <person name="Shu S."/>
            <person name="Stevenson D.W."/>
            <person name="Thummler F."/>
            <person name="Tillich M."/>
            <person name="Villarreal Aguilar J.C."/>
            <person name="Widiez T."/>
            <person name="Wong G.K."/>
            <person name="Wymore A."/>
            <person name="Zhang Y."/>
            <person name="Zimmer A.D."/>
            <person name="Quatrano R.S."/>
            <person name="Mayer K.F.X."/>
            <person name="Goodstein D."/>
            <person name="Casacuberta J.M."/>
            <person name="Vandepoele K."/>
            <person name="Reski R."/>
            <person name="Cuming A.C."/>
            <person name="Tuskan G.A."/>
            <person name="Maumus F."/>
            <person name="Salse J."/>
            <person name="Schmutz J."/>
            <person name="Rensing S.A."/>
        </authorList>
    </citation>
    <scope>NUCLEOTIDE SEQUENCE [LARGE SCALE GENOMIC DNA]</scope>
    <source>
        <strain evidence="2 3">cv. Gransden 2004</strain>
    </source>
</reference>
<name>A0A2K1JUB2_PHYPA</name>
<keyword evidence="3" id="KW-1185">Reference proteome</keyword>
<reference evidence="2" key="3">
    <citation type="submission" date="2020-12" db="UniProtKB">
        <authorList>
            <consortium name="EnsemblPlants"/>
        </authorList>
    </citation>
    <scope>IDENTIFICATION</scope>
</reference>
<reference evidence="1 3" key="1">
    <citation type="journal article" date="2008" name="Science">
        <title>The Physcomitrella genome reveals evolutionary insights into the conquest of land by plants.</title>
        <authorList>
            <person name="Rensing S."/>
            <person name="Lang D."/>
            <person name="Zimmer A."/>
            <person name="Terry A."/>
            <person name="Salamov A."/>
            <person name="Shapiro H."/>
            <person name="Nishiyama T."/>
            <person name="Perroud P.-F."/>
            <person name="Lindquist E."/>
            <person name="Kamisugi Y."/>
            <person name="Tanahashi T."/>
            <person name="Sakakibara K."/>
            <person name="Fujita T."/>
            <person name="Oishi K."/>
            <person name="Shin-I T."/>
            <person name="Kuroki Y."/>
            <person name="Toyoda A."/>
            <person name="Suzuki Y."/>
            <person name="Hashimoto A."/>
            <person name="Yamaguchi K."/>
            <person name="Sugano A."/>
            <person name="Kohara Y."/>
            <person name="Fujiyama A."/>
            <person name="Anterola A."/>
            <person name="Aoki S."/>
            <person name="Ashton N."/>
            <person name="Barbazuk W.B."/>
            <person name="Barker E."/>
            <person name="Bennetzen J."/>
            <person name="Bezanilla M."/>
            <person name="Blankenship R."/>
            <person name="Cho S.H."/>
            <person name="Dutcher S."/>
            <person name="Estelle M."/>
            <person name="Fawcett J.A."/>
            <person name="Gundlach H."/>
            <person name="Hanada K."/>
            <person name="Heyl A."/>
            <person name="Hicks K.A."/>
            <person name="Hugh J."/>
            <person name="Lohr M."/>
            <person name="Mayer K."/>
            <person name="Melkozernov A."/>
            <person name="Murata T."/>
            <person name="Nelson D."/>
            <person name="Pils B."/>
            <person name="Prigge M."/>
            <person name="Reiss B."/>
            <person name="Renner T."/>
            <person name="Rombauts S."/>
            <person name="Rushton P."/>
            <person name="Sanderfoot A."/>
            <person name="Schween G."/>
            <person name="Shiu S.-H."/>
            <person name="Stueber K."/>
            <person name="Theodoulou F.L."/>
            <person name="Tu H."/>
            <person name="Van de Peer Y."/>
            <person name="Verrier P.J."/>
            <person name="Waters E."/>
            <person name="Wood A."/>
            <person name="Yang L."/>
            <person name="Cove D."/>
            <person name="Cuming A."/>
            <person name="Hasebe M."/>
            <person name="Lucas S."/>
            <person name="Mishler D.B."/>
            <person name="Reski R."/>
            <person name="Grigoriev I."/>
            <person name="Quatrano R.S."/>
            <person name="Boore J.L."/>
        </authorList>
    </citation>
    <scope>NUCLEOTIDE SEQUENCE [LARGE SCALE GENOMIC DNA]</scope>
    <source>
        <strain evidence="2 3">cv. Gransden 2004</strain>
    </source>
</reference>
<dbReference type="EnsemblPlants" id="Pp3c11_10980V3.1">
    <property type="protein sequence ID" value="Pp3c11_10980V3.1"/>
    <property type="gene ID" value="Pp3c11_10980"/>
</dbReference>
<proteinExistence type="predicted"/>
<accession>A0A2K1JUB2</accession>
<evidence type="ECO:0008006" key="4">
    <source>
        <dbReference type="Google" id="ProtNLM"/>
    </source>
</evidence>